<keyword evidence="2" id="KW-0328">Glycosyltransferase</keyword>
<keyword evidence="3 5" id="KW-0808">Transferase</keyword>
<reference evidence="5 6" key="1">
    <citation type="submission" date="2019-06" db="EMBL/GenBank/DDBJ databases">
        <title>Complete genome sequence of Antarcticibacterium flavum KCTC 52984T from an Antarctic marine sediment.</title>
        <authorList>
            <person name="Lee Y.M."/>
            <person name="Shin S.C."/>
        </authorList>
    </citation>
    <scope>NUCLEOTIDE SEQUENCE [LARGE SCALE GENOMIC DNA]</scope>
    <source>
        <strain evidence="5 6">KCTC 52984</strain>
    </source>
</reference>
<evidence type="ECO:0000259" key="4">
    <source>
        <dbReference type="Pfam" id="PF00535"/>
    </source>
</evidence>
<protein>
    <submittedName>
        <fullName evidence="5">Glycosyltransferase family 2 protein</fullName>
    </submittedName>
</protein>
<dbReference type="KEGG" id="afla:FHG64_14845"/>
<dbReference type="InterPro" id="IPR001173">
    <property type="entry name" value="Glyco_trans_2-like"/>
</dbReference>
<dbReference type="AlphaFoldDB" id="A0A5B7X7H0"/>
<comment type="similarity">
    <text evidence="1">Belongs to the glycosyltransferase 2 family.</text>
</comment>
<evidence type="ECO:0000256" key="1">
    <source>
        <dbReference type="ARBA" id="ARBA00006739"/>
    </source>
</evidence>
<evidence type="ECO:0000256" key="3">
    <source>
        <dbReference type="ARBA" id="ARBA00022679"/>
    </source>
</evidence>
<proteinExistence type="inferred from homology"/>
<dbReference type="InterPro" id="IPR029044">
    <property type="entry name" value="Nucleotide-diphossugar_trans"/>
</dbReference>
<evidence type="ECO:0000313" key="5">
    <source>
        <dbReference type="EMBL" id="QCY70573.1"/>
    </source>
</evidence>
<sequence length="293" mass="34231">MLKVYAIVLNYNSSDECIGLFKNLTQYGQDISEILIIDNASRINDIENLKKNIPSKNLLFNPENLGYAGGNNIAIQKALDEEADFIWVLNPDIRINAETLNHLLNLMEKDDKLAAVGPRILKREDPDLIFSDGEKIVRDESLRTYHKNHNYLVDEIQGSIDYDIDYIDGSCLLFRKEALEDIGLFCEDYFLYFEETDWCLRAKEKGWRLAVNSTAKSYNLTSQKTALFHYYMMRNRMILSKKFFSFYRKVQKHYLKILVQEIVGRIKGTYLQPFFISRLKGLFSGILYTHKRT</sequence>
<dbReference type="RefSeq" id="WP_139067142.1">
    <property type="nucleotide sequence ID" value="NZ_CP040812.1"/>
</dbReference>
<name>A0A5B7X7H0_9FLAO</name>
<gene>
    <name evidence="5" type="ORF">FHG64_14845</name>
</gene>
<feature type="domain" description="Glycosyltransferase 2-like" evidence="4">
    <location>
        <begin position="7"/>
        <end position="183"/>
    </location>
</feature>
<keyword evidence="6" id="KW-1185">Reference proteome</keyword>
<dbReference type="Gene3D" id="3.90.550.10">
    <property type="entry name" value="Spore Coat Polysaccharide Biosynthesis Protein SpsA, Chain A"/>
    <property type="match status" value="1"/>
</dbReference>
<dbReference type="PANTHER" id="PTHR43179:SF12">
    <property type="entry name" value="GALACTOFURANOSYLTRANSFERASE GLFT2"/>
    <property type="match status" value="1"/>
</dbReference>
<organism evidence="5 6">
    <name type="scientific">Antarcticibacterium flavum</name>
    <dbReference type="NCBI Taxonomy" id="2058175"/>
    <lineage>
        <taxon>Bacteria</taxon>
        <taxon>Pseudomonadati</taxon>
        <taxon>Bacteroidota</taxon>
        <taxon>Flavobacteriia</taxon>
        <taxon>Flavobacteriales</taxon>
        <taxon>Flavobacteriaceae</taxon>
        <taxon>Antarcticibacterium</taxon>
    </lineage>
</organism>
<dbReference type="CDD" id="cd04186">
    <property type="entry name" value="GT_2_like_c"/>
    <property type="match status" value="1"/>
</dbReference>
<accession>A0A5B7X7H0</accession>
<dbReference type="EMBL" id="CP040812">
    <property type="protein sequence ID" value="QCY70573.1"/>
    <property type="molecule type" value="Genomic_DNA"/>
</dbReference>
<dbReference type="Pfam" id="PF00535">
    <property type="entry name" value="Glycos_transf_2"/>
    <property type="match status" value="1"/>
</dbReference>
<dbReference type="SUPFAM" id="SSF53448">
    <property type="entry name" value="Nucleotide-diphospho-sugar transferases"/>
    <property type="match status" value="1"/>
</dbReference>
<dbReference type="GO" id="GO:0016757">
    <property type="term" value="F:glycosyltransferase activity"/>
    <property type="evidence" value="ECO:0007669"/>
    <property type="project" value="UniProtKB-KW"/>
</dbReference>
<evidence type="ECO:0000313" key="6">
    <source>
        <dbReference type="Proteomes" id="UP000309016"/>
    </source>
</evidence>
<dbReference type="PANTHER" id="PTHR43179">
    <property type="entry name" value="RHAMNOSYLTRANSFERASE WBBL"/>
    <property type="match status" value="1"/>
</dbReference>
<dbReference type="OrthoDB" id="9771846at2"/>
<dbReference type="Proteomes" id="UP000309016">
    <property type="component" value="Chromosome"/>
</dbReference>
<evidence type="ECO:0000256" key="2">
    <source>
        <dbReference type="ARBA" id="ARBA00022676"/>
    </source>
</evidence>